<gene>
    <name evidence="1" type="ORF">L1987_64125</name>
</gene>
<organism evidence="1 2">
    <name type="scientific">Smallanthus sonchifolius</name>
    <dbReference type="NCBI Taxonomy" id="185202"/>
    <lineage>
        <taxon>Eukaryota</taxon>
        <taxon>Viridiplantae</taxon>
        <taxon>Streptophyta</taxon>
        <taxon>Embryophyta</taxon>
        <taxon>Tracheophyta</taxon>
        <taxon>Spermatophyta</taxon>
        <taxon>Magnoliopsida</taxon>
        <taxon>eudicotyledons</taxon>
        <taxon>Gunneridae</taxon>
        <taxon>Pentapetalae</taxon>
        <taxon>asterids</taxon>
        <taxon>campanulids</taxon>
        <taxon>Asterales</taxon>
        <taxon>Asteraceae</taxon>
        <taxon>Asteroideae</taxon>
        <taxon>Heliantheae alliance</taxon>
        <taxon>Millerieae</taxon>
        <taxon>Smallanthus</taxon>
    </lineage>
</organism>
<dbReference type="Proteomes" id="UP001056120">
    <property type="component" value="Linkage Group LG21"/>
</dbReference>
<reference evidence="1 2" key="2">
    <citation type="journal article" date="2022" name="Mol. Ecol. Resour.">
        <title>The genomes of chicory, endive, great burdock and yacon provide insights into Asteraceae paleo-polyploidization history and plant inulin production.</title>
        <authorList>
            <person name="Fan W."/>
            <person name="Wang S."/>
            <person name="Wang H."/>
            <person name="Wang A."/>
            <person name="Jiang F."/>
            <person name="Liu H."/>
            <person name="Zhao H."/>
            <person name="Xu D."/>
            <person name="Zhang Y."/>
        </authorList>
    </citation>
    <scope>NUCLEOTIDE SEQUENCE [LARGE SCALE GENOMIC DNA]</scope>
    <source>
        <strain evidence="2">cv. Yunnan</strain>
        <tissue evidence="1">Leaves</tissue>
    </source>
</reference>
<reference evidence="2" key="1">
    <citation type="journal article" date="2022" name="Mol. Ecol. Resour.">
        <title>The genomes of chicory, endive, great burdock and yacon provide insights into Asteraceae palaeo-polyploidization history and plant inulin production.</title>
        <authorList>
            <person name="Fan W."/>
            <person name="Wang S."/>
            <person name="Wang H."/>
            <person name="Wang A."/>
            <person name="Jiang F."/>
            <person name="Liu H."/>
            <person name="Zhao H."/>
            <person name="Xu D."/>
            <person name="Zhang Y."/>
        </authorList>
    </citation>
    <scope>NUCLEOTIDE SEQUENCE [LARGE SCALE GENOMIC DNA]</scope>
    <source>
        <strain evidence="2">cv. Yunnan</strain>
    </source>
</reference>
<sequence length="260" mass="29094">MEDNEEGKASGSVEAETDKGENQKIDKWILFTDGASNQEGRGAELVLRSTERIELTYAIKLDFTATNNEAEYEALLVGLWLAKRMKATVAEAHMDSLLVANQINGVYEAKEDTMEKYLKQARMLIDNIGKVEVTHVSRGSNKKVAALSKMASVAFDHLAREKGTLAEDKGEARKLRLEALQYEMIGDVMYRKSYLGPSMKCVDEEEASYIVREIHEGICGLHGGPKTIVAKEMKAGYYWPNMYRETVLLIMPHGHSKNGQ</sequence>
<accession>A0ACB9CF82</accession>
<dbReference type="EMBL" id="CM042038">
    <property type="protein sequence ID" value="KAI3732913.1"/>
    <property type="molecule type" value="Genomic_DNA"/>
</dbReference>
<protein>
    <submittedName>
        <fullName evidence="1">Uncharacterized protein</fullName>
    </submittedName>
</protein>
<keyword evidence="2" id="KW-1185">Reference proteome</keyword>
<evidence type="ECO:0000313" key="2">
    <source>
        <dbReference type="Proteomes" id="UP001056120"/>
    </source>
</evidence>
<proteinExistence type="predicted"/>
<comment type="caution">
    <text evidence="1">The sequence shown here is derived from an EMBL/GenBank/DDBJ whole genome shotgun (WGS) entry which is preliminary data.</text>
</comment>
<evidence type="ECO:0000313" key="1">
    <source>
        <dbReference type="EMBL" id="KAI3732913.1"/>
    </source>
</evidence>
<name>A0ACB9CF82_9ASTR</name>